<evidence type="ECO:0000313" key="2">
    <source>
        <dbReference type="EMBL" id="OFC38121.1"/>
    </source>
</evidence>
<protein>
    <submittedName>
        <fullName evidence="2">DUF4845 domain-containing protein</fullName>
    </submittedName>
</protein>
<keyword evidence="1" id="KW-0812">Transmembrane</keyword>
<sequence length="126" mass="14309">MKRGYGKQVIVSREGGMSLIGVIFWIVILAMVVALIVKVMPVYYENLSLQHIVQQQVQATTPEESLDRVRRDLNDRLAVAMIEIPQQDIFISRNGSSGPVQIRVDYERKVPLFANVSLLIHFDTRA</sequence>
<dbReference type="Proteomes" id="UP000175616">
    <property type="component" value="Unassembled WGS sequence"/>
</dbReference>
<dbReference type="Pfam" id="PF16137">
    <property type="entry name" value="DUF4845"/>
    <property type="match status" value="1"/>
</dbReference>
<reference evidence="2 3" key="1">
    <citation type="submission" date="2016-06" db="EMBL/GenBank/DDBJ databases">
        <title>Gene turnover analysis identifies the evolutionary adaptation of the extremophile Acidithiobacillus caldus.</title>
        <authorList>
            <person name="Zhang X."/>
        </authorList>
    </citation>
    <scope>NUCLEOTIDE SEQUENCE [LARGE SCALE GENOMIC DNA]</scope>
    <source>
        <strain evidence="2 3">DX</strain>
    </source>
</reference>
<dbReference type="RefSeq" id="WP_049784700.1">
    <property type="nucleotide sequence ID" value="NZ_CP026328.2"/>
</dbReference>
<comment type="caution">
    <text evidence="2">The sequence shown here is derived from an EMBL/GenBank/DDBJ whole genome shotgun (WGS) entry which is preliminary data.</text>
</comment>
<accession>A0A1E7YQ06</accession>
<dbReference type="InterPro" id="IPR032314">
    <property type="entry name" value="DUF4845"/>
</dbReference>
<dbReference type="EMBL" id="LZYE01000057">
    <property type="protein sequence ID" value="OFC38121.1"/>
    <property type="molecule type" value="Genomic_DNA"/>
</dbReference>
<evidence type="ECO:0000313" key="3">
    <source>
        <dbReference type="Proteomes" id="UP000175616"/>
    </source>
</evidence>
<name>A0A1E7YQ06_9PROT</name>
<dbReference type="AlphaFoldDB" id="A0A1E7YQ06"/>
<dbReference type="GeneID" id="92932213"/>
<keyword evidence="1" id="KW-1133">Transmembrane helix</keyword>
<organism evidence="2 3">
    <name type="scientific">Acidithiobacillus caldus</name>
    <dbReference type="NCBI Taxonomy" id="33059"/>
    <lineage>
        <taxon>Bacteria</taxon>
        <taxon>Pseudomonadati</taxon>
        <taxon>Pseudomonadota</taxon>
        <taxon>Acidithiobacillia</taxon>
        <taxon>Acidithiobacillales</taxon>
        <taxon>Acidithiobacillaceae</taxon>
        <taxon>Acidithiobacillus</taxon>
    </lineage>
</organism>
<keyword evidence="1" id="KW-0472">Membrane</keyword>
<feature type="transmembrane region" description="Helical" evidence="1">
    <location>
        <begin position="20"/>
        <end position="44"/>
    </location>
</feature>
<gene>
    <name evidence="2" type="ORF">BAE27_02820</name>
</gene>
<evidence type="ECO:0000256" key="1">
    <source>
        <dbReference type="SAM" id="Phobius"/>
    </source>
</evidence>
<proteinExistence type="predicted"/>